<evidence type="ECO:0000313" key="2">
    <source>
        <dbReference type="Proteomes" id="UP000789702"/>
    </source>
</evidence>
<reference evidence="1" key="1">
    <citation type="submission" date="2021-06" db="EMBL/GenBank/DDBJ databases">
        <authorList>
            <person name="Kallberg Y."/>
            <person name="Tangrot J."/>
            <person name="Rosling A."/>
        </authorList>
    </citation>
    <scope>NUCLEOTIDE SEQUENCE</scope>
    <source>
        <strain evidence="1">IL203A</strain>
    </source>
</reference>
<gene>
    <name evidence="1" type="ORF">DHETER_LOCUS989</name>
</gene>
<dbReference type="EMBL" id="CAJVPU010000548">
    <property type="protein sequence ID" value="CAG8454222.1"/>
    <property type="molecule type" value="Genomic_DNA"/>
</dbReference>
<keyword evidence="2" id="KW-1185">Reference proteome</keyword>
<proteinExistence type="predicted"/>
<organism evidence="1 2">
    <name type="scientific">Dentiscutata heterogama</name>
    <dbReference type="NCBI Taxonomy" id="1316150"/>
    <lineage>
        <taxon>Eukaryota</taxon>
        <taxon>Fungi</taxon>
        <taxon>Fungi incertae sedis</taxon>
        <taxon>Mucoromycota</taxon>
        <taxon>Glomeromycotina</taxon>
        <taxon>Glomeromycetes</taxon>
        <taxon>Diversisporales</taxon>
        <taxon>Gigasporaceae</taxon>
        <taxon>Dentiscutata</taxon>
    </lineage>
</organism>
<comment type="caution">
    <text evidence="1">The sequence shown here is derived from an EMBL/GenBank/DDBJ whole genome shotgun (WGS) entry which is preliminary data.</text>
</comment>
<feature type="non-terminal residue" evidence="1">
    <location>
        <position position="1"/>
    </location>
</feature>
<sequence length="71" mass="7916">NWSSNISEDMSTEIVTQVDSDETIESFSESNKSIPAHLKTYSEAIYTSRKFASLSCKNATNSDQTNYLGNK</sequence>
<evidence type="ECO:0000313" key="1">
    <source>
        <dbReference type="EMBL" id="CAG8454222.1"/>
    </source>
</evidence>
<name>A0ACA9K5S8_9GLOM</name>
<accession>A0ACA9K5S8</accession>
<protein>
    <submittedName>
        <fullName evidence="1">3412_t:CDS:1</fullName>
    </submittedName>
</protein>
<dbReference type="Proteomes" id="UP000789702">
    <property type="component" value="Unassembled WGS sequence"/>
</dbReference>